<accession>A0A1Y6K3D1</accession>
<dbReference type="Proteomes" id="UP000195514">
    <property type="component" value="Chromosome I"/>
</dbReference>
<organism evidence="1 2">
    <name type="scientific">Candidatus Brevifilum fermentans</name>
    <dbReference type="NCBI Taxonomy" id="1986204"/>
    <lineage>
        <taxon>Bacteria</taxon>
        <taxon>Bacillati</taxon>
        <taxon>Chloroflexota</taxon>
        <taxon>Anaerolineae</taxon>
        <taxon>Anaerolineales</taxon>
        <taxon>Anaerolineaceae</taxon>
        <taxon>Candidatus Brevifilum</taxon>
    </lineage>
</organism>
<reference evidence="2" key="1">
    <citation type="submission" date="2017-05" db="EMBL/GenBank/DDBJ databases">
        <authorList>
            <person name="Kirkegaard R."/>
            <person name="Mcilroy J S."/>
        </authorList>
    </citation>
    <scope>NUCLEOTIDE SEQUENCE [LARGE SCALE GENOMIC DNA]</scope>
</reference>
<dbReference type="AlphaFoldDB" id="A0A1Y6K3D1"/>
<evidence type="ECO:0000313" key="2">
    <source>
        <dbReference type="Proteomes" id="UP000195514"/>
    </source>
</evidence>
<proteinExistence type="predicted"/>
<protein>
    <submittedName>
        <fullName evidence="1">Uncharacterized protein</fullName>
    </submittedName>
</protein>
<sequence length="23" mass="2866">MVDFPKEFLLQNKKYDFSLLNYI</sequence>
<name>A0A1Y6K3D1_9CHLR</name>
<evidence type="ECO:0000313" key="1">
    <source>
        <dbReference type="EMBL" id="SMX54195.1"/>
    </source>
</evidence>
<dbReference type="KEGG" id="abat:CFX1CAM_1130"/>
<dbReference type="EMBL" id="LT859958">
    <property type="protein sequence ID" value="SMX54195.1"/>
    <property type="molecule type" value="Genomic_DNA"/>
</dbReference>
<keyword evidence="2" id="KW-1185">Reference proteome</keyword>
<gene>
    <name evidence="1" type="ORF">CFX1CAM_1130</name>
</gene>